<accession>E7MZL2</accession>
<dbReference type="STRING" id="749551.HMPREF9555_00153"/>
<protein>
    <submittedName>
        <fullName evidence="1">Uncharacterized protein</fullName>
    </submittedName>
</protein>
<evidence type="ECO:0000313" key="2">
    <source>
        <dbReference type="Proteomes" id="UP000004633"/>
    </source>
</evidence>
<dbReference type="Proteomes" id="UP000004633">
    <property type="component" value="Unassembled WGS sequence"/>
</dbReference>
<reference evidence="1 2" key="1">
    <citation type="submission" date="2010-08" db="EMBL/GenBank/DDBJ databases">
        <authorList>
            <person name="Weinstock G."/>
            <person name="Sodergren E."/>
            <person name="Clifton S."/>
            <person name="Fulton L."/>
            <person name="Fulton B."/>
            <person name="Courtney L."/>
            <person name="Fronick C."/>
            <person name="Harrison M."/>
            <person name="Strong C."/>
            <person name="Farmer C."/>
            <person name="Delahaunty K."/>
            <person name="Markovic C."/>
            <person name="Hall O."/>
            <person name="Minx P."/>
            <person name="Tomlinson C."/>
            <person name="Mitreva M."/>
            <person name="Hou S."/>
            <person name="Chen J."/>
            <person name="Wollam A."/>
            <person name="Pepin K.H."/>
            <person name="Johnson M."/>
            <person name="Bhonagiri V."/>
            <person name="Zhang X."/>
            <person name="Suruliraj S."/>
            <person name="Warren W."/>
            <person name="Chinwalla A."/>
            <person name="Mardis E.R."/>
            <person name="Wilson R.K."/>
        </authorList>
    </citation>
    <scope>NUCLEOTIDE SEQUENCE [LARGE SCALE GENOMIC DNA]</scope>
    <source>
        <strain evidence="1 2">F0399</strain>
    </source>
</reference>
<organism evidence="1 2">
    <name type="scientific">Selenomonas artemidis F0399</name>
    <dbReference type="NCBI Taxonomy" id="749551"/>
    <lineage>
        <taxon>Bacteria</taxon>
        <taxon>Bacillati</taxon>
        <taxon>Bacillota</taxon>
        <taxon>Negativicutes</taxon>
        <taxon>Selenomonadales</taxon>
        <taxon>Selenomonadaceae</taxon>
        <taxon>Selenomonas</taxon>
    </lineage>
</organism>
<gene>
    <name evidence="1" type="ORF">HMPREF9555_00153</name>
</gene>
<dbReference type="EMBL" id="AECV01000001">
    <property type="protein sequence ID" value="EFW30526.1"/>
    <property type="molecule type" value="Genomic_DNA"/>
</dbReference>
<proteinExistence type="predicted"/>
<dbReference type="AlphaFoldDB" id="E7MZL2"/>
<comment type="caution">
    <text evidence="1">The sequence shown here is derived from an EMBL/GenBank/DDBJ whole genome shotgun (WGS) entry which is preliminary data.</text>
</comment>
<dbReference type="HOGENOM" id="CLU_3140560_0_0_9"/>
<evidence type="ECO:0000313" key="1">
    <source>
        <dbReference type="EMBL" id="EFW30526.1"/>
    </source>
</evidence>
<sequence>MIEHIEHLSGIPLRLRLCPRSRPHDLTADSRQSVPEGIRRRIDNLLLVF</sequence>
<keyword evidence="2" id="KW-1185">Reference proteome</keyword>
<name>E7MZL2_9FIRM</name>